<name>A0A8H4LRG8_9HYPO</name>
<comment type="caution">
    <text evidence="2">The sequence shown here is derived from an EMBL/GenBank/DDBJ whole genome shotgun (WGS) entry which is preliminary data.</text>
</comment>
<reference evidence="2 3" key="1">
    <citation type="journal article" date="2020" name="Genome Biol. Evol.">
        <title>A new high-quality draft genome assembly of the Chinese cordyceps Ophiocordyceps sinensis.</title>
        <authorList>
            <person name="Shu R."/>
            <person name="Zhang J."/>
            <person name="Meng Q."/>
            <person name="Zhang H."/>
            <person name="Zhou G."/>
            <person name="Li M."/>
            <person name="Wu P."/>
            <person name="Zhao Y."/>
            <person name="Chen C."/>
            <person name="Qin Q."/>
        </authorList>
    </citation>
    <scope>NUCLEOTIDE SEQUENCE [LARGE SCALE GENOMIC DNA]</scope>
    <source>
        <strain evidence="2 3">IOZ07</strain>
    </source>
</reference>
<keyword evidence="3" id="KW-1185">Reference proteome</keyword>
<dbReference type="OrthoDB" id="5238343at2759"/>
<evidence type="ECO:0000313" key="3">
    <source>
        <dbReference type="Proteomes" id="UP000557566"/>
    </source>
</evidence>
<proteinExistence type="predicted"/>
<feature type="signal peptide" evidence="1">
    <location>
        <begin position="1"/>
        <end position="24"/>
    </location>
</feature>
<keyword evidence="1" id="KW-0732">Signal</keyword>
<organism evidence="2 3">
    <name type="scientific">Ophiocordyceps sinensis</name>
    <dbReference type="NCBI Taxonomy" id="72228"/>
    <lineage>
        <taxon>Eukaryota</taxon>
        <taxon>Fungi</taxon>
        <taxon>Dikarya</taxon>
        <taxon>Ascomycota</taxon>
        <taxon>Pezizomycotina</taxon>
        <taxon>Sordariomycetes</taxon>
        <taxon>Hypocreomycetidae</taxon>
        <taxon>Hypocreales</taxon>
        <taxon>Ophiocordycipitaceae</taxon>
        <taxon>Ophiocordyceps</taxon>
    </lineage>
</organism>
<dbReference type="Proteomes" id="UP000557566">
    <property type="component" value="Unassembled WGS sequence"/>
</dbReference>
<sequence length="93" mass="10100">MKFQYILSSLAALATCAPLNDTMADEADLDRRGTASACYTRSNSGCCVDTHCLCADNRRYLLNLENVRKGLHGCDPPWAIVGNSISAFDGYCC</sequence>
<protein>
    <submittedName>
        <fullName evidence="2">Uncharacterized protein</fullName>
    </submittedName>
</protein>
<feature type="chain" id="PRO_5034334004" evidence="1">
    <location>
        <begin position="25"/>
        <end position="93"/>
    </location>
</feature>
<accession>A0A8H4LRG8</accession>
<evidence type="ECO:0000313" key="2">
    <source>
        <dbReference type="EMBL" id="KAF4504304.1"/>
    </source>
</evidence>
<evidence type="ECO:0000256" key="1">
    <source>
        <dbReference type="SAM" id="SignalP"/>
    </source>
</evidence>
<dbReference type="AlphaFoldDB" id="A0A8H4LRG8"/>
<dbReference type="EMBL" id="JAAVMX010000011">
    <property type="protein sequence ID" value="KAF4504304.1"/>
    <property type="molecule type" value="Genomic_DNA"/>
</dbReference>
<gene>
    <name evidence="2" type="ORF">G6O67_008471</name>
</gene>